<protein>
    <submittedName>
        <fullName evidence="2">DUF2076 domain-containing protein</fullName>
    </submittedName>
</protein>
<proteinExistence type="predicted"/>
<evidence type="ECO:0000313" key="3">
    <source>
        <dbReference type="Proteomes" id="UP000265750"/>
    </source>
</evidence>
<dbReference type="EMBL" id="QYRN01000001">
    <property type="protein sequence ID" value="RIY03211.1"/>
    <property type="molecule type" value="Genomic_DNA"/>
</dbReference>
<sequence>MDTNDRQAIEDLFRKLGTLERDMPQRDAEADRFIAEQVGRQPGSPYYMAQTIVMQQMALENQQRELEAVRAQAQAPAGGGAAQGSGGGFLSRMFGGGEAPRSRPAPAMGAPGAAAGPWGAQGRAGAPMGQPGMTGGRGGGGFLAGAAQTAMGVAGGVLLGNAIAGMFDGGEAQAAEPEAPADEPAMEETADEGGFFDDGGGFDEEI</sequence>
<dbReference type="InterPro" id="IPR018648">
    <property type="entry name" value="DUF2076"/>
</dbReference>
<reference evidence="3" key="1">
    <citation type="submission" date="2018-09" db="EMBL/GenBank/DDBJ databases">
        <authorList>
            <person name="Tuo L."/>
        </authorList>
    </citation>
    <scope>NUCLEOTIDE SEQUENCE [LARGE SCALE GENOMIC DNA]</scope>
    <source>
        <strain evidence="3">M2BS4Y-1</strain>
    </source>
</reference>
<evidence type="ECO:0000313" key="2">
    <source>
        <dbReference type="EMBL" id="RIY03211.1"/>
    </source>
</evidence>
<dbReference type="Pfam" id="PF09849">
    <property type="entry name" value="DUF2076"/>
    <property type="match status" value="1"/>
</dbReference>
<name>A0A3A1WRM4_9HYPH</name>
<dbReference type="AlphaFoldDB" id="A0A3A1WRM4"/>
<organism evidence="2 3">
    <name type="scientific">Aureimonas flava</name>
    <dbReference type="NCBI Taxonomy" id="2320271"/>
    <lineage>
        <taxon>Bacteria</taxon>
        <taxon>Pseudomonadati</taxon>
        <taxon>Pseudomonadota</taxon>
        <taxon>Alphaproteobacteria</taxon>
        <taxon>Hyphomicrobiales</taxon>
        <taxon>Aurantimonadaceae</taxon>
        <taxon>Aureimonas</taxon>
    </lineage>
</organism>
<feature type="compositionally biased region" description="Low complexity" evidence="1">
    <location>
        <begin position="102"/>
        <end position="127"/>
    </location>
</feature>
<accession>A0A3A1WRM4</accession>
<feature type="compositionally biased region" description="Gly residues" evidence="1">
    <location>
        <begin position="77"/>
        <end position="98"/>
    </location>
</feature>
<keyword evidence="3" id="KW-1185">Reference proteome</keyword>
<comment type="caution">
    <text evidence="2">The sequence shown here is derived from an EMBL/GenBank/DDBJ whole genome shotgun (WGS) entry which is preliminary data.</text>
</comment>
<dbReference type="Proteomes" id="UP000265750">
    <property type="component" value="Unassembled WGS sequence"/>
</dbReference>
<gene>
    <name evidence="2" type="ORF">D3218_00055</name>
</gene>
<dbReference type="OrthoDB" id="122910at2"/>
<feature type="region of interest" description="Disordered" evidence="1">
    <location>
        <begin position="173"/>
        <end position="206"/>
    </location>
</feature>
<feature type="region of interest" description="Disordered" evidence="1">
    <location>
        <begin position="71"/>
        <end position="127"/>
    </location>
</feature>
<feature type="compositionally biased region" description="Acidic residues" evidence="1">
    <location>
        <begin position="179"/>
        <end position="206"/>
    </location>
</feature>
<evidence type="ECO:0000256" key="1">
    <source>
        <dbReference type="SAM" id="MobiDB-lite"/>
    </source>
</evidence>
<dbReference type="RefSeq" id="WP_119537868.1">
    <property type="nucleotide sequence ID" value="NZ_QYRN01000001.1"/>
</dbReference>